<accession>A0AAN9BSK8</accession>
<sequence>MQQNPVGCLVPRTMEWRRRCLRPRVLGIALLSVGIILSLLAFHKTEVTYVKKVQPPLRELLYRPLNFDDVTAARHQTDNVSQHLGCVDAEGVEKVQDILCMKRPDYLTRYKNPCWVDWTVDLQMLRCLPYFHILGVDKCGTTDLHSRIAQHPHVLLNSGGLGKETYYWCWLKYGQWMKKTVTPKPFSYYLKLFQKPAATIAENPDPQGFHPLITGDGTPMDFWDFRAWPLIPQNRGLKEPVVLTPHLMKHMYRDPKFIVILRNPVDRLYSDYIFLGYGFTPEKFRTDVPKAVDMMEKCLEVNTTRQCVFSNDTYVNLPMRIHLGMYSVFMKEWLAVFPRSSFYILRTEDYHDNMTYHLNNIYTFLELDPLPEETLQDILEADRKHETKMKKKVHDMFPDTRELLQSFYSRYNQELAVMLDDAGFLWPEQDAPS</sequence>
<dbReference type="Pfam" id="PF00685">
    <property type="entry name" value="Sulfotransfer_1"/>
    <property type="match status" value="1"/>
</dbReference>
<evidence type="ECO:0000256" key="1">
    <source>
        <dbReference type="SAM" id="Phobius"/>
    </source>
</evidence>
<dbReference type="AlphaFoldDB" id="A0AAN9BSK8"/>
<dbReference type="InterPro" id="IPR052654">
    <property type="entry name" value="CS_Sulfotransferase"/>
</dbReference>
<reference evidence="3 4" key="1">
    <citation type="submission" date="2024-02" db="EMBL/GenBank/DDBJ databases">
        <title>Chromosome-scale genome assembly of the rough periwinkle Littorina saxatilis.</title>
        <authorList>
            <person name="De Jode A."/>
            <person name="Faria R."/>
            <person name="Formenti G."/>
            <person name="Sims Y."/>
            <person name="Smith T.P."/>
            <person name="Tracey A."/>
            <person name="Wood J.M.D."/>
            <person name="Zagrodzka Z.B."/>
            <person name="Johannesson K."/>
            <person name="Butlin R.K."/>
            <person name="Leder E.H."/>
        </authorList>
    </citation>
    <scope>NUCLEOTIDE SEQUENCE [LARGE SCALE GENOMIC DNA]</scope>
    <source>
        <strain evidence="3">Snail1</strain>
        <tissue evidence="3">Muscle</tissue>
    </source>
</reference>
<comment type="caution">
    <text evidence="3">The sequence shown here is derived from an EMBL/GenBank/DDBJ whole genome shotgun (WGS) entry which is preliminary data.</text>
</comment>
<keyword evidence="1" id="KW-0472">Membrane</keyword>
<dbReference type="PANTHER" id="PTHR15723">
    <property type="entry name" value="CARBOHYDRATE SULFOTRANSFERASE 15"/>
    <property type="match status" value="1"/>
</dbReference>
<keyword evidence="4" id="KW-1185">Reference proteome</keyword>
<dbReference type="Proteomes" id="UP001374579">
    <property type="component" value="Unassembled WGS sequence"/>
</dbReference>
<protein>
    <recommendedName>
        <fullName evidence="2">Sulfotransferase domain-containing protein</fullName>
    </recommendedName>
</protein>
<name>A0AAN9BSK8_9CAEN</name>
<dbReference type="SUPFAM" id="SSF52540">
    <property type="entry name" value="P-loop containing nucleoside triphosphate hydrolases"/>
    <property type="match status" value="1"/>
</dbReference>
<keyword evidence="1" id="KW-1133">Transmembrane helix</keyword>
<dbReference type="InterPro" id="IPR000863">
    <property type="entry name" value="Sulfotransferase_dom"/>
</dbReference>
<evidence type="ECO:0000259" key="2">
    <source>
        <dbReference type="Pfam" id="PF00685"/>
    </source>
</evidence>
<dbReference type="PANTHER" id="PTHR15723:SF0">
    <property type="entry name" value="CARBOHYDRATE SULFOTRANSFERASE 15"/>
    <property type="match status" value="1"/>
</dbReference>
<feature type="domain" description="Sulfotransferase" evidence="2">
    <location>
        <begin position="133"/>
        <end position="391"/>
    </location>
</feature>
<keyword evidence="1" id="KW-0812">Transmembrane</keyword>
<evidence type="ECO:0000313" key="3">
    <source>
        <dbReference type="EMBL" id="KAK7111037.1"/>
    </source>
</evidence>
<dbReference type="GO" id="GO:0050659">
    <property type="term" value="F:N-acetylgalactosamine 4-sulfate 6-O-sulfotransferase activity"/>
    <property type="evidence" value="ECO:0007669"/>
    <property type="project" value="TreeGrafter"/>
</dbReference>
<proteinExistence type="predicted"/>
<organism evidence="3 4">
    <name type="scientific">Littorina saxatilis</name>
    <dbReference type="NCBI Taxonomy" id="31220"/>
    <lineage>
        <taxon>Eukaryota</taxon>
        <taxon>Metazoa</taxon>
        <taxon>Spiralia</taxon>
        <taxon>Lophotrochozoa</taxon>
        <taxon>Mollusca</taxon>
        <taxon>Gastropoda</taxon>
        <taxon>Caenogastropoda</taxon>
        <taxon>Littorinimorpha</taxon>
        <taxon>Littorinoidea</taxon>
        <taxon>Littorinidae</taxon>
        <taxon>Littorina</taxon>
    </lineage>
</organism>
<dbReference type="GO" id="GO:0019319">
    <property type="term" value="P:hexose biosynthetic process"/>
    <property type="evidence" value="ECO:0007669"/>
    <property type="project" value="TreeGrafter"/>
</dbReference>
<dbReference type="Gene3D" id="3.40.50.300">
    <property type="entry name" value="P-loop containing nucleotide triphosphate hydrolases"/>
    <property type="match status" value="1"/>
</dbReference>
<gene>
    <name evidence="3" type="ORF">V1264_014819</name>
</gene>
<dbReference type="EMBL" id="JBAMIC010000003">
    <property type="protein sequence ID" value="KAK7111037.1"/>
    <property type="molecule type" value="Genomic_DNA"/>
</dbReference>
<evidence type="ECO:0000313" key="4">
    <source>
        <dbReference type="Proteomes" id="UP001374579"/>
    </source>
</evidence>
<feature type="transmembrane region" description="Helical" evidence="1">
    <location>
        <begin position="21"/>
        <end position="42"/>
    </location>
</feature>
<dbReference type="InterPro" id="IPR027417">
    <property type="entry name" value="P-loop_NTPase"/>
</dbReference>